<proteinExistence type="predicted"/>
<gene>
    <name evidence="1" type="ORF">AMAG_19624</name>
</gene>
<keyword evidence="2" id="KW-1185">Reference proteome</keyword>
<dbReference type="OrthoDB" id="10422199at2759"/>
<name>A0A0L0SY83_ALLM3</name>
<accession>A0A0L0SY83</accession>
<evidence type="ECO:0000313" key="2">
    <source>
        <dbReference type="Proteomes" id="UP000054350"/>
    </source>
</evidence>
<dbReference type="Proteomes" id="UP000054350">
    <property type="component" value="Unassembled WGS sequence"/>
</dbReference>
<sequence>MFRDRADGWRRLSLRDVIENLELDPTAVADLRRSGNPFPTTVLLDFIEEVADAEGELLRFDMIQMHVNALELQREVILACCKKVAVAI</sequence>
<dbReference type="AlphaFoldDB" id="A0A0L0SY83"/>
<dbReference type="VEuPathDB" id="FungiDB:AMAG_19624"/>
<dbReference type="EMBL" id="GG745353">
    <property type="protein sequence ID" value="KNE67380.1"/>
    <property type="molecule type" value="Genomic_DNA"/>
</dbReference>
<protein>
    <submittedName>
        <fullName evidence="1">Uncharacterized protein</fullName>
    </submittedName>
</protein>
<evidence type="ECO:0000313" key="1">
    <source>
        <dbReference type="EMBL" id="KNE67380.1"/>
    </source>
</evidence>
<reference evidence="2" key="2">
    <citation type="submission" date="2009-11" db="EMBL/GenBank/DDBJ databases">
        <title>The Genome Sequence of Allomyces macrogynus strain ATCC 38327.</title>
        <authorList>
            <consortium name="The Broad Institute Genome Sequencing Platform"/>
            <person name="Russ C."/>
            <person name="Cuomo C."/>
            <person name="Shea T."/>
            <person name="Young S.K."/>
            <person name="Zeng Q."/>
            <person name="Koehrsen M."/>
            <person name="Haas B."/>
            <person name="Borodovsky M."/>
            <person name="Guigo R."/>
            <person name="Alvarado L."/>
            <person name="Berlin A."/>
            <person name="Borenstein D."/>
            <person name="Chen Z."/>
            <person name="Engels R."/>
            <person name="Freedman E."/>
            <person name="Gellesch M."/>
            <person name="Goldberg J."/>
            <person name="Griggs A."/>
            <person name="Gujja S."/>
            <person name="Heiman D."/>
            <person name="Hepburn T."/>
            <person name="Howarth C."/>
            <person name="Jen D."/>
            <person name="Larson L."/>
            <person name="Lewis B."/>
            <person name="Mehta T."/>
            <person name="Park D."/>
            <person name="Pearson M."/>
            <person name="Roberts A."/>
            <person name="Saif S."/>
            <person name="Shenoy N."/>
            <person name="Sisk P."/>
            <person name="Stolte C."/>
            <person name="Sykes S."/>
            <person name="Walk T."/>
            <person name="White J."/>
            <person name="Yandava C."/>
            <person name="Burger G."/>
            <person name="Gray M.W."/>
            <person name="Holland P.W.H."/>
            <person name="King N."/>
            <person name="Lang F.B.F."/>
            <person name="Roger A.J."/>
            <person name="Ruiz-Trillo I."/>
            <person name="Lander E."/>
            <person name="Nusbaum C."/>
        </authorList>
    </citation>
    <scope>NUCLEOTIDE SEQUENCE [LARGE SCALE GENOMIC DNA]</scope>
    <source>
        <strain evidence="2">ATCC 38327</strain>
    </source>
</reference>
<reference evidence="1 2" key="1">
    <citation type="submission" date="2009-11" db="EMBL/GenBank/DDBJ databases">
        <title>Annotation of Allomyces macrogynus ATCC 38327.</title>
        <authorList>
            <consortium name="The Broad Institute Genome Sequencing Platform"/>
            <person name="Russ C."/>
            <person name="Cuomo C."/>
            <person name="Burger G."/>
            <person name="Gray M.W."/>
            <person name="Holland P.W.H."/>
            <person name="King N."/>
            <person name="Lang F.B.F."/>
            <person name="Roger A.J."/>
            <person name="Ruiz-Trillo I."/>
            <person name="Young S.K."/>
            <person name="Zeng Q."/>
            <person name="Gargeya S."/>
            <person name="Fitzgerald M."/>
            <person name="Haas B."/>
            <person name="Abouelleil A."/>
            <person name="Alvarado L."/>
            <person name="Arachchi H.M."/>
            <person name="Berlin A."/>
            <person name="Chapman S.B."/>
            <person name="Gearin G."/>
            <person name="Goldberg J."/>
            <person name="Griggs A."/>
            <person name="Gujja S."/>
            <person name="Hansen M."/>
            <person name="Heiman D."/>
            <person name="Howarth C."/>
            <person name="Larimer J."/>
            <person name="Lui A."/>
            <person name="MacDonald P.J.P."/>
            <person name="McCowen C."/>
            <person name="Montmayeur A."/>
            <person name="Murphy C."/>
            <person name="Neiman D."/>
            <person name="Pearson M."/>
            <person name="Priest M."/>
            <person name="Roberts A."/>
            <person name="Saif S."/>
            <person name="Shea T."/>
            <person name="Sisk P."/>
            <person name="Stolte C."/>
            <person name="Sykes S."/>
            <person name="Wortman J."/>
            <person name="Nusbaum C."/>
            <person name="Birren B."/>
        </authorList>
    </citation>
    <scope>NUCLEOTIDE SEQUENCE [LARGE SCALE GENOMIC DNA]</scope>
    <source>
        <strain evidence="1 2">ATCC 38327</strain>
    </source>
</reference>
<organism evidence="1 2">
    <name type="scientific">Allomyces macrogynus (strain ATCC 38327)</name>
    <name type="common">Allomyces javanicus var. macrogynus</name>
    <dbReference type="NCBI Taxonomy" id="578462"/>
    <lineage>
        <taxon>Eukaryota</taxon>
        <taxon>Fungi</taxon>
        <taxon>Fungi incertae sedis</taxon>
        <taxon>Blastocladiomycota</taxon>
        <taxon>Blastocladiomycetes</taxon>
        <taxon>Blastocladiales</taxon>
        <taxon>Blastocladiaceae</taxon>
        <taxon>Allomyces</taxon>
    </lineage>
</organism>